<protein>
    <recommendedName>
        <fullName evidence="3">Polynucleotide kinase 3 phosphatase</fullName>
    </recommendedName>
</protein>
<dbReference type="Pfam" id="PF08645">
    <property type="entry name" value="PNK3P"/>
    <property type="match status" value="1"/>
</dbReference>
<gene>
    <name evidence="1" type="ORF">THARTR1_07729</name>
</gene>
<dbReference type="InterPro" id="IPR006551">
    <property type="entry name" value="Polynucleotide_phosphatase"/>
</dbReference>
<dbReference type="Gene3D" id="3.40.50.300">
    <property type="entry name" value="P-loop containing nucleotide triphosphate hydrolases"/>
    <property type="match status" value="1"/>
</dbReference>
<proteinExistence type="predicted"/>
<evidence type="ECO:0000313" key="2">
    <source>
        <dbReference type="Proteomes" id="UP000236290"/>
    </source>
</evidence>
<dbReference type="OrthoDB" id="19045at2759"/>
<evidence type="ECO:0000313" key="1">
    <source>
        <dbReference type="EMBL" id="PNP51612.1"/>
    </source>
</evidence>
<accession>A0A2K0U1G3</accession>
<comment type="caution">
    <text evidence="1">The sequence shown here is derived from an EMBL/GenBank/DDBJ whole genome shotgun (WGS) entry which is preliminary data.</text>
</comment>
<dbReference type="InterPro" id="IPR027417">
    <property type="entry name" value="P-loop_NTPase"/>
</dbReference>
<dbReference type="EMBL" id="MTYI01000121">
    <property type="protein sequence ID" value="PNP51612.1"/>
    <property type="molecule type" value="Genomic_DNA"/>
</dbReference>
<dbReference type="NCBIfam" id="TIGR01664">
    <property type="entry name" value="DNA-3'-Pase"/>
    <property type="match status" value="1"/>
</dbReference>
<dbReference type="InterPro" id="IPR036412">
    <property type="entry name" value="HAD-like_sf"/>
</dbReference>
<dbReference type="AlphaFoldDB" id="A0A2K0U1G3"/>
<reference evidence="1 2" key="1">
    <citation type="submission" date="2017-02" db="EMBL/GenBank/DDBJ databases">
        <title>Genomes of Trichoderma spp. with biocontrol activity.</title>
        <authorList>
            <person name="Gardiner D."/>
            <person name="Kazan K."/>
            <person name="Vos C."/>
            <person name="Harvey P."/>
        </authorList>
    </citation>
    <scope>NUCLEOTIDE SEQUENCE [LARGE SCALE GENOMIC DNA]</scope>
    <source>
        <strain evidence="1 2">Tr1</strain>
    </source>
</reference>
<dbReference type="PANTHER" id="PTHR12083:SF9">
    <property type="entry name" value="BIFUNCTIONAL POLYNUCLEOTIDE PHOSPHATASE_KINASE"/>
    <property type="match status" value="1"/>
</dbReference>
<dbReference type="Gene3D" id="3.40.50.1000">
    <property type="entry name" value="HAD superfamily/HAD-like"/>
    <property type="match status" value="1"/>
</dbReference>
<evidence type="ECO:0008006" key="3">
    <source>
        <dbReference type="Google" id="ProtNLM"/>
    </source>
</evidence>
<dbReference type="GO" id="GO:0046404">
    <property type="term" value="F:ATP-dependent polydeoxyribonucleotide 5'-hydroxyl-kinase activity"/>
    <property type="evidence" value="ECO:0007669"/>
    <property type="project" value="TreeGrafter"/>
</dbReference>
<dbReference type="PANTHER" id="PTHR12083">
    <property type="entry name" value="BIFUNCTIONAL POLYNUCLEOTIDE PHOSPHATASE/KINASE"/>
    <property type="match status" value="1"/>
</dbReference>
<organism evidence="1 2">
    <name type="scientific">Trichoderma harzianum</name>
    <name type="common">Hypocrea lixii</name>
    <dbReference type="NCBI Taxonomy" id="5544"/>
    <lineage>
        <taxon>Eukaryota</taxon>
        <taxon>Fungi</taxon>
        <taxon>Dikarya</taxon>
        <taxon>Ascomycota</taxon>
        <taxon>Pezizomycotina</taxon>
        <taxon>Sordariomycetes</taxon>
        <taxon>Hypocreomycetidae</taxon>
        <taxon>Hypocreales</taxon>
        <taxon>Hypocreaceae</taxon>
        <taxon>Trichoderma</taxon>
    </lineage>
</organism>
<dbReference type="GO" id="GO:0046403">
    <property type="term" value="F:polynucleotide 3'-phosphatase activity"/>
    <property type="evidence" value="ECO:0007669"/>
    <property type="project" value="TreeGrafter"/>
</dbReference>
<dbReference type="GO" id="GO:0003690">
    <property type="term" value="F:double-stranded DNA binding"/>
    <property type="evidence" value="ECO:0007669"/>
    <property type="project" value="TreeGrafter"/>
</dbReference>
<dbReference type="NCBIfam" id="TIGR01662">
    <property type="entry name" value="HAD-SF-IIIA"/>
    <property type="match status" value="1"/>
</dbReference>
<dbReference type="SUPFAM" id="SSF52540">
    <property type="entry name" value="P-loop containing nucleoside triphosphate hydrolases"/>
    <property type="match status" value="1"/>
</dbReference>
<dbReference type="GO" id="GO:0006281">
    <property type="term" value="P:DNA repair"/>
    <property type="evidence" value="ECO:0007669"/>
    <property type="project" value="TreeGrafter"/>
</dbReference>
<dbReference type="SUPFAM" id="SSF56784">
    <property type="entry name" value="HAD-like"/>
    <property type="match status" value="1"/>
</dbReference>
<dbReference type="Proteomes" id="UP000236290">
    <property type="component" value="Unassembled WGS sequence"/>
</dbReference>
<dbReference type="InterPro" id="IPR023214">
    <property type="entry name" value="HAD_sf"/>
</dbReference>
<dbReference type="InterPro" id="IPR013954">
    <property type="entry name" value="PNK3P"/>
</dbReference>
<name>A0A2K0U1G3_TRIHA</name>
<sequence>MDSEPTVAWALYRSQGLVLFGHCLGPEPGHAQTDHDAQKNIKVAAFDLNKTLIVSKSGTLHGKESDPTDWQWLYESVPSKLHALAHKDYKVIIVSNQGRLTGFDGREAPEAVPFKRKMELVMRELQIPVTLFVACANDIYRKPRPGLWSIIPELTGNEGCSIDMVQSFVVGDAAGRKADFSDSDMHWAMNAGIKFYTPEMFFRGETPESLGHKFHPEWHLNGTECNEGGQVNVMWSLSKSMVVLVGLPGAGKTTFYYRVLRDRGFVRRDARSYSSRQTFILAVDEVVVIDDMNIDIESRSTWISIAAKHGITADAALFMSSTDLCLHNDTVRALGGPLMNLEHRPVYPRLHFLDLVPRFKKPTTSEGFRLIHEVPFKWSGTKEELDIWKKFWL</sequence>
<dbReference type="InterPro" id="IPR006549">
    <property type="entry name" value="HAD-SF_hydro_IIIA"/>
</dbReference>